<dbReference type="AlphaFoldDB" id="A0AAW2HK96"/>
<dbReference type="GO" id="GO:0005524">
    <property type="term" value="F:ATP binding"/>
    <property type="evidence" value="ECO:0007669"/>
    <property type="project" value="UniProtKB-UniRule"/>
</dbReference>
<dbReference type="PANTHER" id="PTHR47117">
    <property type="entry name" value="STAR-RELATED LIPID TRANSFER PROTEIN 9"/>
    <property type="match status" value="1"/>
</dbReference>
<reference evidence="8" key="1">
    <citation type="journal article" date="2024" name="Gigascience">
        <title>Chromosome-level genome of the poultry shaft louse Menopon gallinae provides insight into the host-switching and adaptive evolution of parasitic lice.</title>
        <authorList>
            <person name="Xu Y."/>
            <person name="Ma L."/>
            <person name="Liu S."/>
            <person name="Liang Y."/>
            <person name="Liu Q."/>
            <person name="He Z."/>
            <person name="Tian L."/>
            <person name="Duan Y."/>
            <person name="Cai W."/>
            <person name="Li H."/>
            <person name="Song F."/>
        </authorList>
    </citation>
    <scope>NUCLEOTIDE SEQUENCE</scope>
    <source>
        <strain evidence="8">Cailab_2023a</strain>
    </source>
</reference>
<organism evidence="8">
    <name type="scientific">Menopon gallinae</name>
    <name type="common">poultry shaft louse</name>
    <dbReference type="NCBI Taxonomy" id="328185"/>
    <lineage>
        <taxon>Eukaryota</taxon>
        <taxon>Metazoa</taxon>
        <taxon>Ecdysozoa</taxon>
        <taxon>Arthropoda</taxon>
        <taxon>Hexapoda</taxon>
        <taxon>Insecta</taxon>
        <taxon>Pterygota</taxon>
        <taxon>Neoptera</taxon>
        <taxon>Paraneoptera</taxon>
        <taxon>Psocodea</taxon>
        <taxon>Troctomorpha</taxon>
        <taxon>Phthiraptera</taxon>
        <taxon>Amblycera</taxon>
        <taxon>Menoponidae</taxon>
        <taxon>Menopon</taxon>
    </lineage>
</organism>
<dbReference type="SMART" id="SM00129">
    <property type="entry name" value="KISc"/>
    <property type="match status" value="1"/>
</dbReference>
<dbReference type="InterPro" id="IPR036961">
    <property type="entry name" value="Kinesin_motor_dom_sf"/>
</dbReference>
<dbReference type="EMBL" id="JARGDH010000004">
    <property type="protein sequence ID" value="KAL0270278.1"/>
    <property type="molecule type" value="Genomic_DNA"/>
</dbReference>
<dbReference type="PROSITE" id="PS00411">
    <property type="entry name" value="KINESIN_MOTOR_1"/>
    <property type="match status" value="1"/>
</dbReference>
<keyword evidence="2 5" id="KW-0067">ATP-binding</keyword>
<dbReference type="GO" id="GO:0008017">
    <property type="term" value="F:microtubule binding"/>
    <property type="evidence" value="ECO:0007669"/>
    <property type="project" value="InterPro"/>
</dbReference>
<gene>
    <name evidence="8" type="ORF">PYX00_007741</name>
</gene>
<keyword evidence="1 5" id="KW-0547">Nucleotide-binding</keyword>
<accession>A0AAW2HK96</accession>
<dbReference type="GO" id="GO:0007018">
    <property type="term" value="P:microtubule-based movement"/>
    <property type="evidence" value="ECO:0007669"/>
    <property type="project" value="InterPro"/>
</dbReference>
<name>A0AAW2HK96_9NEOP</name>
<dbReference type="PROSITE" id="PS50067">
    <property type="entry name" value="KINESIN_MOTOR_2"/>
    <property type="match status" value="1"/>
</dbReference>
<dbReference type="GO" id="GO:0005874">
    <property type="term" value="C:microtubule"/>
    <property type="evidence" value="ECO:0007669"/>
    <property type="project" value="UniProtKB-KW"/>
</dbReference>
<evidence type="ECO:0000313" key="8">
    <source>
        <dbReference type="EMBL" id="KAL0270278.1"/>
    </source>
</evidence>
<comment type="caution">
    <text evidence="8">The sequence shown here is derived from an EMBL/GenBank/DDBJ whole genome shotgun (WGS) entry which is preliminary data.</text>
</comment>
<evidence type="ECO:0000259" key="7">
    <source>
        <dbReference type="PROSITE" id="PS50067"/>
    </source>
</evidence>
<evidence type="ECO:0000256" key="4">
    <source>
        <dbReference type="ARBA" id="ARBA00023175"/>
    </source>
</evidence>
<dbReference type="FunFam" id="3.40.850.10:FF:000021">
    <property type="entry name" value="kinesin-like protein KIF16B isoform X1"/>
    <property type="match status" value="1"/>
</dbReference>
<dbReference type="InterPro" id="IPR001752">
    <property type="entry name" value="Kinesin_motor_dom"/>
</dbReference>
<dbReference type="PANTHER" id="PTHR47117:SF1">
    <property type="entry name" value="STAR-RELATED LIPID TRANSFER PROTEIN 9"/>
    <property type="match status" value="1"/>
</dbReference>
<keyword evidence="6" id="KW-0493">Microtubule</keyword>
<keyword evidence="3" id="KW-0175">Coiled coil</keyword>
<proteinExistence type="inferred from homology"/>
<evidence type="ECO:0000256" key="2">
    <source>
        <dbReference type="ARBA" id="ARBA00022840"/>
    </source>
</evidence>
<evidence type="ECO:0000256" key="1">
    <source>
        <dbReference type="ARBA" id="ARBA00022741"/>
    </source>
</evidence>
<evidence type="ECO:0000256" key="3">
    <source>
        <dbReference type="ARBA" id="ARBA00023054"/>
    </source>
</evidence>
<feature type="binding site" evidence="5">
    <location>
        <begin position="86"/>
        <end position="93"/>
    </location>
    <ligand>
        <name>ATP</name>
        <dbReference type="ChEBI" id="CHEBI:30616"/>
    </ligand>
</feature>
<keyword evidence="4 5" id="KW-0505">Motor protein</keyword>
<evidence type="ECO:0000256" key="6">
    <source>
        <dbReference type="RuleBase" id="RU000394"/>
    </source>
</evidence>
<evidence type="ECO:0000256" key="5">
    <source>
        <dbReference type="PROSITE-ProRule" id="PRU00283"/>
    </source>
</evidence>
<feature type="domain" description="Kinesin motor" evidence="7">
    <location>
        <begin position="1"/>
        <end position="349"/>
    </location>
</feature>
<dbReference type="SUPFAM" id="SSF52540">
    <property type="entry name" value="P-loop containing nucleoside triphosphate hydrolases"/>
    <property type="match status" value="1"/>
</dbReference>
<comment type="similarity">
    <text evidence="5 6">Belongs to the TRAFAC class myosin-kinesin ATPase superfamily. Kinesin family.</text>
</comment>
<dbReference type="Gene3D" id="3.40.850.10">
    <property type="entry name" value="Kinesin motor domain"/>
    <property type="match status" value="1"/>
</dbReference>
<sequence length="389" mass="43686">MSSREVNQKDEAIVQTYDKSILVTNLKVPEGQNGDSRQRIRRFAVDFCYDPKYPESCTQESVYQDVGKEILDSMFDGYNACVLAYGHSASGKTYTMMGEEENPGLTPRICQGLFRRMSEKAVATRIRFNTVISFLEIYNERVRDLLVSDDAASTTGSNFSLRVREHPKLGPYVQDLSQHVVSDEESILDYLAIGNSRRSTAATENNIHSSRSHAVFTIRFKQTDDFSFESEVSSKVHLVDLAGSERAGSTQSKTRLKEGANINKSLVTLGNVISALAESCETFVNPKEQTVTKTWQPFVPYRDSVLTWLLKDTLGGNSNTIMIATVSPASSCLNETINTLRYAKRTKRIVNQPIINEDPKIKTIRELREEIEKLRSVILTLKVVSILTL</sequence>
<dbReference type="PRINTS" id="PR00380">
    <property type="entry name" value="KINESINHEAVY"/>
</dbReference>
<dbReference type="InterPro" id="IPR027417">
    <property type="entry name" value="P-loop_NTPase"/>
</dbReference>
<dbReference type="Pfam" id="PF00225">
    <property type="entry name" value="Kinesin"/>
    <property type="match status" value="1"/>
</dbReference>
<protein>
    <recommendedName>
        <fullName evidence="6">Kinesin-like protein</fullName>
    </recommendedName>
</protein>
<dbReference type="GO" id="GO:0003777">
    <property type="term" value="F:microtubule motor activity"/>
    <property type="evidence" value="ECO:0007669"/>
    <property type="project" value="InterPro"/>
</dbReference>
<dbReference type="InterPro" id="IPR019821">
    <property type="entry name" value="Kinesin_motor_CS"/>
</dbReference>